<dbReference type="EMBL" id="CABPRZ010000020">
    <property type="protein sequence ID" value="VVE41058.1"/>
    <property type="molecule type" value="Genomic_DNA"/>
</dbReference>
<dbReference type="PROSITE" id="PS50045">
    <property type="entry name" value="SIGMA54_INTERACT_4"/>
    <property type="match status" value="1"/>
</dbReference>
<dbReference type="InterPro" id="IPR003018">
    <property type="entry name" value="GAF"/>
</dbReference>
<proteinExistence type="predicted"/>
<dbReference type="Gene3D" id="1.10.10.60">
    <property type="entry name" value="Homeodomain-like"/>
    <property type="match status" value="1"/>
</dbReference>
<evidence type="ECO:0000256" key="1">
    <source>
        <dbReference type="ARBA" id="ARBA00022741"/>
    </source>
</evidence>
<organism evidence="7 8">
    <name type="scientific">Pandoraea terrae</name>
    <dbReference type="NCBI Taxonomy" id="1537710"/>
    <lineage>
        <taxon>Bacteria</taxon>
        <taxon>Pseudomonadati</taxon>
        <taxon>Pseudomonadota</taxon>
        <taxon>Betaproteobacteria</taxon>
        <taxon>Burkholderiales</taxon>
        <taxon>Burkholderiaceae</taxon>
        <taxon>Pandoraea</taxon>
    </lineage>
</organism>
<accession>A0A5E4XYC0</accession>
<protein>
    <submittedName>
        <fullName evidence="7">Fis family transcriptional regulator</fullName>
    </submittedName>
</protein>
<keyword evidence="4" id="KW-0238">DNA-binding</keyword>
<keyword evidence="1" id="KW-0547">Nucleotide-binding</keyword>
<dbReference type="GO" id="GO:0043565">
    <property type="term" value="F:sequence-specific DNA binding"/>
    <property type="evidence" value="ECO:0007669"/>
    <property type="project" value="InterPro"/>
</dbReference>
<dbReference type="PRINTS" id="PR01590">
    <property type="entry name" value="HTHFIS"/>
</dbReference>
<dbReference type="FunFam" id="3.40.50.300:FF:000006">
    <property type="entry name" value="DNA-binding transcriptional regulator NtrC"/>
    <property type="match status" value="1"/>
</dbReference>
<dbReference type="InterPro" id="IPR025662">
    <property type="entry name" value="Sigma_54_int_dom_ATP-bd_1"/>
</dbReference>
<dbReference type="Pfam" id="PF25601">
    <property type="entry name" value="AAA_lid_14"/>
    <property type="match status" value="1"/>
</dbReference>
<dbReference type="InterPro" id="IPR009057">
    <property type="entry name" value="Homeodomain-like_sf"/>
</dbReference>
<sequence length="669" mass="72999">MPGFQVTDRPLGVAQPVTGKELRPTHDAADALQIQRETMRAWERFLSGVPLAEVTVSEHLGASWQRSVSSGVCPTNRSAPLAARGDDVARLRWRHRELLKAAASIFAVTKDLLVDSSTIMLLTTPEGVVLETAGDMHTLERGQDIHLMEGGDWGESSVGTNGIGTAIATRRPVQIHAAEHFCEGIKSWTCAAAPICDPLSGALVGVIDISGPPQTYQRNNLTLAVAAARQIELILAERAMNERMRLLEVCLQQVTGRDATAMLALDRHGRLIHASGRVPVALDLGEQLQGIDECSPIEEWAKQLPEGLRAEWLNPITVEGKRIGAMIVVPSRSRPANANRAIEQGSEADPERSSFRHIIGRSAAMLAAIERGRQLVGKQVPVLIQGETGVGKELFARAMHGEEGACKPFIAFNCGAATKELIAGELFGHVRGAFTGATSEGRPGRFELAHGGTLCLDEIGELPLDLQPVLLRVLEEGIVYRLGDSQPRRVNVRLLSLTNRNLRDEVEAGRFRRDLYYRISVTQVRIPPLRERDIDIDLLIEHFNCCLARRHDVAELRWSADAKAALRAYAWPGNARELRNVVESLLLTSNGEMVGLSDLPPELLESAGIGAASAPPMPSDSLEQAERVAIARALHNTQGNLAQAARLLGVSRSTLYRKVELYRLEDIVR</sequence>
<evidence type="ECO:0000256" key="5">
    <source>
        <dbReference type="ARBA" id="ARBA00023163"/>
    </source>
</evidence>
<evidence type="ECO:0000256" key="4">
    <source>
        <dbReference type="ARBA" id="ARBA00023125"/>
    </source>
</evidence>
<dbReference type="PANTHER" id="PTHR32071:SF81">
    <property type="entry name" value="PROPIONATE CATABOLISM OPERON REGULATORY PROTEIN"/>
    <property type="match status" value="1"/>
</dbReference>
<dbReference type="InterPro" id="IPR027417">
    <property type="entry name" value="P-loop_NTPase"/>
</dbReference>
<dbReference type="InterPro" id="IPR003593">
    <property type="entry name" value="AAA+_ATPase"/>
</dbReference>
<dbReference type="PROSITE" id="PS00675">
    <property type="entry name" value="SIGMA54_INTERACT_1"/>
    <property type="match status" value="1"/>
</dbReference>
<dbReference type="InterPro" id="IPR029016">
    <property type="entry name" value="GAF-like_dom_sf"/>
</dbReference>
<dbReference type="Gene3D" id="3.40.50.300">
    <property type="entry name" value="P-loop containing nucleotide triphosphate hydrolases"/>
    <property type="match status" value="1"/>
</dbReference>
<evidence type="ECO:0000256" key="2">
    <source>
        <dbReference type="ARBA" id="ARBA00022840"/>
    </source>
</evidence>
<dbReference type="AlphaFoldDB" id="A0A5E4XYC0"/>
<dbReference type="CDD" id="cd00009">
    <property type="entry name" value="AAA"/>
    <property type="match status" value="1"/>
</dbReference>
<feature type="domain" description="Sigma-54 factor interaction" evidence="6">
    <location>
        <begin position="358"/>
        <end position="587"/>
    </location>
</feature>
<dbReference type="Gene3D" id="1.10.8.60">
    <property type="match status" value="1"/>
</dbReference>
<keyword evidence="3" id="KW-0805">Transcription regulation</keyword>
<dbReference type="SUPFAM" id="SSF46689">
    <property type="entry name" value="Homeodomain-like"/>
    <property type="match status" value="1"/>
</dbReference>
<dbReference type="Proteomes" id="UP000414233">
    <property type="component" value="Unassembled WGS sequence"/>
</dbReference>
<reference evidence="7 8" key="1">
    <citation type="submission" date="2019-08" db="EMBL/GenBank/DDBJ databases">
        <authorList>
            <person name="Peeters C."/>
        </authorList>
    </citation>
    <scope>NUCLEOTIDE SEQUENCE [LARGE SCALE GENOMIC DNA]</scope>
    <source>
        <strain evidence="7 8">LMG 30175</strain>
    </source>
</reference>
<keyword evidence="5" id="KW-0804">Transcription</keyword>
<evidence type="ECO:0000313" key="7">
    <source>
        <dbReference type="EMBL" id="VVE41058.1"/>
    </source>
</evidence>
<dbReference type="SMART" id="SM00382">
    <property type="entry name" value="AAA"/>
    <property type="match status" value="1"/>
</dbReference>
<name>A0A5E4XYC0_9BURK</name>
<gene>
    <name evidence="7" type="ORF">PTE30175_04061</name>
</gene>
<evidence type="ECO:0000256" key="3">
    <source>
        <dbReference type="ARBA" id="ARBA00023015"/>
    </source>
</evidence>
<dbReference type="PANTHER" id="PTHR32071">
    <property type="entry name" value="TRANSCRIPTIONAL REGULATORY PROTEIN"/>
    <property type="match status" value="1"/>
</dbReference>
<evidence type="ECO:0000259" key="6">
    <source>
        <dbReference type="PROSITE" id="PS50045"/>
    </source>
</evidence>
<dbReference type="Pfam" id="PF01590">
    <property type="entry name" value="GAF"/>
    <property type="match status" value="1"/>
</dbReference>
<dbReference type="SUPFAM" id="SSF52540">
    <property type="entry name" value="P-loop containing nucleoside triphosphate hydrolases"/>
    <property type="match status" value="1"/>
</dbReference>
<keyword evidence="2" id="KW-0067">ATP-binding</keyword>
<dbReference type="InterPro" id="IPR002197">
    <property type="entry name" value="HTH_Fis"/>
</dbReference>
<dbReference type="InterPro" id="IPR002078">
    <property type="entry name" value="Sigma_54_int"/>
</dbReference>
<keyword evidence="8" id="KW-1185">Reference proteome</keyword>
<dbReference type="Pfam" id="PF02954">
    <property type="entry name" value="HTH_8"/>
    <property type="match status" value="1"/>
</dbReference>
<dbReference type="OrthoDB" id="9761705at2"/>
<dbReference type="Gene3D" id="3.30.450.40">
    <property type="match status" value="1"/>
</dbReference>
<dbReference type="Pfam" id="PF00158">
    <property type="entry name" value="Sigma54_activat"/>
    <property type="match status" value="1"/>
</dbReference>
<dbReference type="GO" id="GO:0005524">
    <property type="term" value="F:ATP binding"/>
    <property type="evidence" value="ECO:0007669"/>
    <property type="project" value="UniProtKB-KW"/>
</dbReference>
<evidence type="ECO:0000313" key="8">
    <source>
        <dbReference type="Proteomes" id="UP000414233"/>
    </source>
</evidence>
<dbReference type="GO" id="GO:0006355">
    <property type="term" value="P:regulation of DNA-templated transcription"/>
    <property type="evidence" value="ECO:0007669"/>
    <property type="project" value="InterPro"/>
</dbReference>
<dbReference type="InterPro" id="IPR058031">
    <property type="entry name" value="AAA_lid_NorR"/>
</dbReference>